<dbReference type="PRINTS" id="PR00171">
    <property type="entry name" value="SUGRTRNSPORT"/>
</dbReference>
<dbReference type="PANTHER" id="PTHR48022:SF34">
    <property type="entry name" value="MAJOR FACILITATOR SUPERFAMILY (MFS) PROFILE DOMAIN-CONTAINING PROTEIN-RELATED"/>
    <property type="match status" value="1"/>
</dbReference>
<evidence type="ECO:0000256" key="11">
    <source>
        <dbReference type="SAM" id="Phobius"/>
    </source>
</evidence>
<evidence type="ECO:0000256" key="4">
    <source>
        <dbReference type="ARBA" id="ARBA00022692"/>
    </source>
</evidence>
<comment type="subcellular location">
    <subcellularLocation>
        <location evidence="1">Membrane</location>
        <topology evidence="1">Multi-pass membrane protein</topology>
    </subcellularLocation>
</comment>
<dbReference type="Gene3D" id="1.20.1250.20">
    <property type="entry name" value="MFS general substrate transporter like domains"/>
    <property type="match status" value="1"/>
</dbReference>
<evidence type="ECO:0000256" key="3">
    <source>
        <dbReference type="ARBA" id="ARBA00022448"/>
    </source>
</evidence>
<dbReference type="Pfam" id="PF00083">
    <property type="entry name" value="Sugar_tr"/>
    <property type="match status" value="1"/>
</dbReference>
<accession>A0A9Q0ANQ3</accession>
<evidence type="ECO:0000259" key="12">
    <source>
        <dbReference type="PROSITE" id="PS50850"/>
    </source>
</evidence>
<dbReference type="InterPro" id="IPR020846">
    <property type="entry name" value="MFS_dom"/>
</dbReference>
<feature type="transmembrane region" description="Helical" evidence="11">
    <location>
        <begin position="68"/>
        <end position="88"/>
    </location>
</feature>
<evidence type="ECO:0000256" key="8">
    <source>
        <dbReference type="ARBA" id="ARBA00023180"/>
    </source>
</evidence>
<feature type="domain" description="Major facilitator superfamily (MFS) profile" evidence="12">
    <location>
        <begin position="27"/>
        <end position="479"/>
    </location>
</feature>
<dbReference type="FunFam" id="1.20.1250.20:FF:000026">
    <property type="entry name" value="MFS quinate transporter QutD"/>
    <property type="match status" value="1"/>
</dbReference>
<evidence type="ECO:0000313" key="13">
    <source>
        <dbReference type="EMBL" id="KAI1864705.1"/>
    </source>
</evidence>
<comment type="similarity">
    <text evidence="2 10">Belongs to the major facilitator superfamily. Sugar transporter (TC 2.A.1.1) family.</text>
</comment>
<dbReference type="EMBL" id="JAFIMR010000023">
    <property type="protein sequence ID" value="KAI1864705.1"/>
    <property type="molecule type" value="Genomic_DNA"/>
</dbReference>
<keyword evidence="14" id="KW-1185">Reference proteome</keyword>
<dbReference type="AlphaFoldDB" id="A0A9Q0ANQ3"/>
<evidence type="ECO:0000256" key="1">
    <source>
        <dbReference type="ARBA" id="ARBA00004141"/>
    </source>
</evidence>
<dbReference type="PROSITE" id="PS50850">
    <property type="entry name" value="MFS"/>
    <property type="match status" value="1"/>
</dbReference>
<dbReference type="Proteomes" id="UP000829685">
    <property type="component" value="Unassembled WGS sequence"/>
</dbReference>
<dbReference type="InterPro" id="IPR050360">
    <property type="entry name" value="MFS_Sugar_Transporters"/>
</dbReference>
<feature type="transmembrane region" description="Helical" evidence="11">
    <location>
        <begin position="192"/>
        <end position="213"/>
    </location>
</feature>
<feature type="transmembrane region" description="Helical" evidence="11">
    <location>
        <begin position="159"/>
        <end position="180"/>
    </location>
</feature>
<feature type="transmembrane region" description="Helical" evidence="11">
    <location>
        <begin position="100"/>
        <end position="123"/>
    </location>
</feature>
<name>A0A9Q0ANQ3_9PEZI</name>
<feature type="transmembrane region" description="Helical" evidence="11">
    <location>
        <begin position="323"/>
        <end position="345"/>
    </location>
</feature>
<dbReference type="InterPro" id="IPR036259">
    <property type="entry name" value="MFS_trans_sf"/>
</dbReference>
<keyword evidence="4 11" id="KW-0812">Transmembrane</keyword>
<keyword evidence="6 11" id="KW-1133">Transmembrane helix</keyword>
<keyword evidence="5" id="KW-0672">Quinate metabolism</keyword>
<keyword evidence="3 10" id="KW-0813">Transport</keyword>
<feature type="transmembrane region" description="Helical" evidence="11">
    <location>
        <begin position="386"/>
        <end position="404"/>
    </location>
</feature>
<evidence type="ECO:0000313" key="14">
    <source>
        <dbReference type="Proteomes" id="UP000829685"/>
    </source>
</evidence>
<dbReference type="SUPFAM" id="SSF103473">
    <property type="entry name" value="MFS general substrate transporter"/>
    <property type="match status" value="1"/>
</dbReference>
<dbReference type="InterPro" id="IPR005829">
    <property type="entry name" value="Sugar_transporter_CS"/>
</dbReference>
<evidence type="ECO:0000256" key="10">
    <source>
        <dbReference type="RuleBase" id="RU003346"/>
    </source>
</evidence>
<gene>
    <name evidence="13" type="ORF">JX265_008429</name>
</gene>
<protein>
    <recommendedName>
        <fullName evidence="9">Quinate transporter</fullName>
    </recommendedName>
</protein>
<organism evidence="13 14">
    <name type="scientific">Neoarthrinium moseri</name>
    <dbReference type="NCBI Taxonomy" id="1658444"/>
    <lineage>
        <taxon>Eukaryota</taxon>
        <taxon>Fungi</taxon>
        <taxon>Dikarya</taxon>
        <taxon>Ascomycota</taxon>
        <taxon>Pezizomycotina</taxon>
        <taxon>Sordariomycetes</taxon>
        <taxon>Xylariomycetidae</taxon>
        <taxon>Amphisphaeriales</taxon>
        <taxon>Apiosporaceae</taxon>
        <taxon>Neoarthrinium</taxon>
    </lineage>
</organism>
<evidence type="ECO:0000256" key="5">
    <source>
        <dbReference type="ARBA" id="ARBA00022911"/>
    </source>
</evidence>
<dbReference type="InterPro" id="IPR003663">
    <property type="entry name" value="Sugar/inositol_transpt"/>
</dbReference>
<feature type="transmembrane region" description="Helical" evidence="11">
    <location>
        <begin position="455"/>
        <end position="475"/>
    </location>
</feature>
<feature type="transmembrane region" description="Helical" evidence="11">
    <location>
        <begin position="425"/>
        <end position="449"/>
    </location>
</feature>
<dbReference type="GO" id="GO:0016020">
    <property type="term" value="C:membrane"/>
    <property type="evidence" value="ECO:0007669"/>
    <property type="project" value="UniProtKB-SubCell"/>
</dbReference>
<evidence type="ECO:0000256" key="7">
    <source>
        <dbReference type="ARBA" id="ARBA00023136"/>
    </source>
</evidence>
<dbReference type="PROSITE" id="PS00217">
    <property type="entry name" value="SUGAR_TRANSPORT_2"/>
    <property type="match status" value="1"/>
</dbReference>
<sequence>MGNPFRIREDPNNPVSHEAYGWRIYAVSAAAAWASAMFGYDSAFIGGTLSLASFKASFGLNANTVTQLSSNIVGTFQAGCFFGSLFAFPISEKLGRRINLITCGLVFMIGAAIQTASAGSLGMMYGGRALTGLGVGGSAMVVPIYIAESAPAPIRGRCIGVFEVALQLASLIGFWINYGINANLPSTPAQWQIPFAVQLIPAGLLVLSMLWAIETPRWLVKKGKYEKALKNLAWVRNLPENHPYVQKELAEMRLQVETESSTGRGERSWKSQWSELWSKGIRGRVILAVAMKFMQNFAGVNALNYYSPSIFKSIGFTGTSTGLLATGVYGIIKTIFTLVFIMWLVDAWGRRPALLTGGSISFFCMFYLGSYSYVSHSFDGLASKDAGAYVAIIAIYIYAASYSFSWNAMPWIFAAEIFPTNIRGLAMLVTVSAQWISQFIVIYAVPYMIDSIKYGVFYFFGSCIFISTIIVYCFIPETKGFPLESIELIFNGSIWAPAARRNAERLLEEQQANERLDDLNKPVFTRD</sequence>
<feature type="transmembrane region" description="Helical" evidence="11">
    <location>
        <begin position="129"/>
        <end position="147"/>
    </location>
</feature>
<evidence type="ECO:0000256" key="9">
    <source>
        <dbReference type="ARBA" id="ARBA00043213"/>
    </source>
</evidence>
<evidence type="ECO:0000256" key="6">
    <source>
        <dbReference type="ARBA" id="ARBA00022989"/>
    </source>
</evidence>
<dbReference type="GO" id="GO:0005351">
    <property type="term" value="F:carbohydrate:proton symporter activity"/>
    <property type="evidence" value="ECO:0007669"/>
    <property type="project" value="TreeGrafter"/>
</dbReference>
<dbReference type="PROSITE" id="PS00216">
    <property type="entry name" value="SUGAR_TRANSPORT_1"/>
    <property type="match status" value="2"/>
</dbReference>
<keyword evidence="7 11" id="KW-0472">Membrane</keyword>
<keyword evidence="8" id="KW-0325">Glycoprotein</keyword>
<reference evidence="13" key="1">
    <citation type="submission" date="2021-03" db="EMBL/GenBank/DDBJ databases">
        <title>Revisited historic fungal species revealed as producer of novel bioactive compounds through whole genome sequencing and comparative genomics.</title>
        <authorList>
            <person name="Vignolle G.A."/>
            <person name="Hochenegger N."/>
            <person name="Mach R.L."/>
            <person name="Mach-Aigner A.R."/>
            <person name="Javad Rahimi M."/>
            <person name="Salim K.A."/>
            <person name="Chan C.M."/>
            <person name="Lim L.B.L."/>
            <person name="Cai F."/>
            <person name="Druzhinina I.S."/>
            <person name="U'Ren J.M."/>
            <person name="Derntl C."/>
        </authorList>
    </citation>
    <scope>NUCLEOTIDE SEQUENCE</scope>
    <source>
        <strain evidence="13">TUCIM 5799</strain>
    </source>
</reference>
<dbReference type="NCBIfam" id="TIGR00879">
    <property type="entry name" value="SP"/>
    <property type="match status" value="1"/>
</dbReference>
<proteinExistence type="inferred from homology"/>
<comment type="caution">
    <text evidence="13">The sequence shown here is derived from an EMBL/GenBank/DDBJ whole genome shotgun (WGS) entry which is preliminary data.</text>
</comment>
<evidence type="ECO:0000256" key="2">
    <source>
        <dbReference type="ARBA" id="ARBA00010992"/>
    </source>
</evidence>
<dbReference type="InterPro" id="IPR005828">
    <property type="entry name" value="MFS_sugar_transport-like"/>
</dbReference>
<dbReference type="PANTHER" id="PTHR48022">
    <property type="entry name" value="PLASTIDIC GLUCOSE TRANSPORTER 4"/>
    <property type="match status" value="1"/>
</dbReference>
<feature type="transmembrane region" description="Helical" evidence="11">
    <location>
        <begin position="352"/>
        <end position="374"/>
    </location>
</feature>